<gene>
    <name evidence="2" type="primary">bioH</name>
    <name evidence="2" type="ORF">PIGHUM_04556</name>
</gene>
<dbReference type="EC" id="3.1.1.85" evidence="2"/>
<dbReference type="Proteomes" id="UP000277294">
    <property type="component" value="Unassembled WGS sequence"/>
</dbReference>
<dbReference type="RefSeq" id="WP_124081998.1">
    <property type="nucleotide sequence ID" value="NZ_UWPJ01000039.1"/>
</dbReference>
<dbReference type="EMBL" id="UWPJ01000039">
    <property type="protein sequence ID" value="VCU72457.1"/>
    <property type="molecule type" value="Genomic_DNA"/>
</dbReference>
<dbReference type="OrthoDB" id="9798888at2"/>
<dbReference type="GO" id="GO:0090499">
    <property type="term" value="F:pimelyl-[acyl-carrier protein] methyl ester esterase activity"/>
    <property type="evidence" value="ECO:0007669"/>
    <property type="project" value="UniProtKB-EC"/>
</dbReference>
<feature type="domain" description="AB hydrolase-1" evidence="1">
    <location>
        <begin position="7"/>
        <end position="202"/>
    </location>
</feature>
<reference evidence="2 3" key="1">
    <citation type="submission" date="2018-10" db="EMBL/GenBank/DDBJ databases">
        <authorList>
            <person name="Criscuolo A."/>
        </authorList>
    </citation>
    <scope>NUCLEOTIDE SEQUENCE [LARGE SCALE GENOMIC DNA]</scope>
    <source>
        <strain evidence="2">DnA1</strain>
    </source>
</reference>
<dbReference type="SUPFAM" id="SSF53474">
    <property type="entry name" value="alpha/beta-Hydrolases"/>
    <property type="match status" value="1"/>
</dbReference>
<evidence type="ECO:0000259" key="1">
    <source>
        <dbReference type="Pfam" id="PF12697"/>
    </source>
</evidence>
<dbReference type="Gene3D" id="3.40.50.1820">
    <property type="entry name" value="alpha/beta hydrolase"/>
    <property type="match status" value="1"/>
</dbReference>
<name>A0A3P4B812_9BURK</name>
<evidence type="ECO:0000313" key="3">
    <source>
        <dbReference type="Proteomes" id="UP000277294"/>
    </source>
</evidence>
<dbReference type="Pfam" id="PF12697">
    <property type="entry name" value="Abhydrolase_6"/>
    <property type="match status" value="1"/>
</dbReference>
<proteinExistence type="predicted"/>
<dbReference type="InterPro" id="IPR000073">
    <property type="entry name" value="AB_hydrolase_1"/>
</dbReference>
<keyword evidence="2" id="KW-0378">Hydrolase</keyword>
<sequence>MNPRPPLLLCHGWGFDASVWEPLRAQLGDWPVHAMDAGYFGAACQPGLPDAYVAVGHSLGAMRCMAERDPRCRGWVLINGFTRFSAAEDWPQGTPLRVLDRMIARLRADPAAVVAEFRRRCGAETAVPHAQLDSDALAGGLLRLRDGDVRQAWAARTVAALVLAGEADALVGPALSHASFGEDIQWCGGGHLLPLTHAEWCAGQIRRFTDGLAAGKT</sequence>
<dbReference type="AlphaFoldDB" id="A0A3P4B812"/>
<evidence type="ECO:0000313" key="2">
    <source>
        <dbReference type="EMBL" id="VCU72457.1"/>
    </source>
</evidence>
<dbReference type="InterPro" id="IPR029058">
    <property type="entry name" value="AB_hydrolase_fold"/>
</dbReference>
<organism evidence="2 3">
    <name type="scientific">Pigmentiphaga humi</name>
    <dbReference type="NCBI Taxonomy" id="2478468"/>
    <lineage>
        <taxon>Bacteria</taxon>
        <taxon>Pseudomonadati</taxon>
        <taxon>Pseudomonadota</taxon>
        <taxon>Betaproteobacteria</taxon>
        <taxon>Burkholderiales</taxon>
        <taxon>Alcaligenaceae</taxon>
        <taxon>Pigmentiphaga</taxon>
    </lineage>
</organism>
<protein>
    <submittedName>
        <fullName evidence="2">Pimeloyl-[acyl-carrier protein] methyl ester esterase</fullName>
        <ecNumber evidence="2">3.1.1.85</ecNumber>
    </submittedName>
</protein>
<accession>A0A3P4B812</accession>
<keyword evidence="3" id="KW-1185">Reference proteome</keyword>